<dbReference type="SUPFAM" id="SSF52540">
    <property type="entry name" value="P-loop containing nucleoside triphosphate hydrolases"/>
    <property type="match status" value="1"/>
</dbReference>
<evidence type="ECO:0000256" key="8">
    <source>
        <dbReference type="HAMAP-Rule" id="MF_00238"/>
    </source>
</evidence>
<reference evidence="10" key="1">
    <citation type="submission" date="2022-10" db="EMBL/GenBank/DDBJ databases">
        <title>Hoeflea sp. G2-23, isolated from marine algae.</title>
        <authorList>
            <person name="Kristyanto S."/>
            <person name="Kim J.M."/>
            <person name="Jeon C.O."/>
        </authorList>
    </citation>
    <scope>NUCLEOTIDE SEQUENCE</scope>
    <source>
        <strain evidence="10">G2-23</strain>
    </source>
</reference>
<evidence type="ECO:0000256" key="4">
    <source>
        <dbReference type="ARBA" id="ARBA00022777"/>
    </source>
</evidence>
<feature type="domain" description="Cytidylate kinase" evidence="9">
    <location>
        <begin position="3"/>
        <end position="196"/>
    </location>
</feature>
<evidence type="ECO:0000259" key="9">
    <source>
        <dbReference type="Pfam" id="PF02224"/>
    </source>
</evidence>
<evidence type="ECO:0000256" key="5">
    <source>
        <dbReference type="ARBA" id="ARBA00022840"/>
    </source>
</evidence>
<dbReference type="HAMAP" id="MF_00238">
    <property type="entry name" value="Cytidyl_kinase_type1"/>
    <property type="match status" value="1"/>
</dbReference>
<evidence type="ECO:0000313" key="10">
    <source>
        <dbReference type="EMBL" id="MCY0149328.1"/>
    </source>
</evidence>
<dbReference type="InterPro" id="IPR027417">
    <property type="entry name" value="P-loop_NTPase"/>
</dbReference>
<protein>
    <recommendedName>
        <fullName evidence="8">Cytidylate kinase</fullName>
        <shortName evidence="8">CK</shortName>
        <ecNumber evidence="8">2.7.4.25</ecNumber>
    </recommendedName>
    <alternativeName>
        <fullName evidence="8">Cytidine monophosphate kinase</fullName>
        <shortName evidence="8">CMP kinase</shortName>
    </alternativeName>
</protein>
<comment type="catalytic activity">
    <reaction evidence="6 8">
        <text>dCMP + ATP = dCDP + ADP</text>
        <dbReference type="Rhea" id="RHEA:25094"/>
        <dbReference type="ChEBI" id="CHEBI:30616"/>
        <dbReference type="ChEBI" id="CHEBI:57566"/>
        <dbReference type="ChEBI" id="CHEBI:58593"/>
        <dbReference type="ChEBI" id="CHEBI:456216"/>
        <dbReference type="EC" id="2.7.4.25"/>
    </reaction>
</comment>
<evidence type="ECO:0000256" key="6">
    <source>
        <dbReference type="ARBA" id="ARBA00047615"/>
    </source>
</evidence>
<keyword evidence="5 8" id="KW-0067">ATP-binding</keyword>
<dbReference type="Proteomes" id="UP001073227">
    <property type="component" value="Unassembled WGS sequence"/>
</dbReference>
<feature type="binding site" evidence="8">
    <location>
        <begin position="7"/>
        <end position="15"/>
    </location>
    <ligand>
        <name>ATP</name>
        <dbReference type="ChEBI" id="CHEBI:30616"/>
    </ligand>
</feature>
<evidence type="ECO:0000256" key="2">
    <source>
        <dbReference type="ARBA" id="ARBA00022679"/>
    </source>
</evidence>
<organism evidence="10 11">
    <name type="scientific">Hoeflea algicola</name>
    <dbReference type="NCBI Taxonomy" id="2983763"/>
    <lineage>
        <taxon>Bacteria</taxon>
        <taxon>Pseudomonadati</taxon>
        <taxon>Pseudomonadota</taxon>
        <taxon>Alphaproteobacteria</taxon>
        <taxon>Hyphomicrobiales</taxon>
        <taxon>Rhizobiaceae</taxon>
        <taxon>Hoeflea</taxon>
    </lineage>
</organism>
<proteinExistence type="inferred from homology"/>
<dbReference type="EMBL" id="JAOVZR010000001">
    <property type="protein sequence ID" value="MCY0149328.1"/>
    <property type="molecule type" value="Genomic_DNA"/>
</dbReference>
<dbReference type="NCBIfam" id="TIGR00017">
    <property type="entry name" value="cmk"/>
    <property type="match status" value="1"/>
</dbReference>
<dbReference type="RefSeq" id="WP_267654820.1">
    <property type="nucleotide sequence ID" value="NZ_JAOVZR010000001.1"/>
</dbReference>
<keyword evidence="8" id="KW-0963">Cytoplasm</keyword>
<keyword evidence="11" id="KW-1185">Reference proteome</keyword>
<keyword evidence="3 8" id="KW-0547">Nucleotide-binding</keyword>
<dbReference type="CDD" id="cd02020">
    <property type="entry name" value="CMPK"/>
    <property type="match status" value="1"/>
</dbReference>
<evidence type="ECO:0000256" key="3">
    <source>
        <dbReference type="ARBA" id="ARBA00022741"/>
    </source>
</evidence>
<dbReference type="Gene3D" id="3.40.50.300">
    <property type="entry name" value="P-loop containing nucleotide triphosphate hydrolases"/>
    <property type="match status" value="1"/>
</dbReference>
<comment type="caution">
    <text evidence="10">The sequence shown here is derived from an EMBL/GenBank/DDBJ whole genome shotgun (WGS) entry which is preliminary data.</text>
</comment>
<dbReference type="InterPro" id="IPR003136">
    <property type="entry name" value="Cytidylate_kin"/>
</dbReference>
<dbReference type="Pfam" id="PF02224">
    <property type="entry name" value="Cytidylate_kin"/>
    <property type="match status" value="1"/>
</dbReference>
<gene>
    <name evidence="8 10" type="primary">cmk</name>
    <name evidence="10" type="ORF">OEG84_16825</name>
</gene>
<name>A0ABT3ZCF9_9HYPH</name>
<comment type="catalytic activity">
    <reaction evidence="7 8">
        <text>CMP + ATP = CDP + ADP</text>
        <dbReference type="Rhea" id="RHEA:11600"/>
        <dbReference type="ChEBI" id="CHEBI:30616"/>
        <dbReference type="ChEBI" id="CHEBI:58069"/>
        <dbReference type="ChEBI" id="CHEBI:60377"/>
        <dbReference type="ChEBI" id="CHEBI:456216"/>
        <dbReference type="EC" id="2.7.4.25"/>
    </reaction>
</comment>
<keyword evidence="2 8" id="KW-0808">Transferase</keyword>
<sequence length="208" mass="23016">MKIAIDGPAGSGKGTLAKLLGSFYNFPILDSGKIFRKAGLILSNGEVVISDYSDLEDALRNIDEIKFDEEILSSEKTAKIAAKYASNKLLRRYINTYIENFAKNKSDIIIDGRDIGTVIMPNADLKIFVTANPESRAARRHHEAIRHGVNVSYEEILRDIISRDLSDSQREDSPLRPADDAHLLDTTEMGIEAAFEAARVLVDAALDH</sequence>
<dbReference type="EC" id="2.7.4.25" evidence="8"/>
<evidence type="ECO:0000256" key="7">
    <source>
        <dbReference type="ARBA" id="ARBA00048478"/>
    </source>
</evidence>
<keyword evidence="4 8" id="KW-0418">Kinase</keyword>
<evidence type="ECO:0000256" key="1">
    <source>
        <dbReference type="ARBA" id="ARBA00009427"/>
    </source>
</evidence>
<comment type="similarity">
    <text evidence="1 8">Belongs to the cytidylate kinase family. Type 1 subfamily.</text>
</comment>
<dbReference type="InterPro" id="IPR011994">
    <property type="entry name" value="Cytidylate_kinase_dom"/>
</dbReference>
<accession>A0ABT3ZCF9</accession>
<evidence type="ECO:0000313" key="11">
    <source>
        <dbReference type="Proteomes" id="UP001073227"/>
    </source>
</evidence>
<comment type="subcellular location">
    <subcellularLocation>
        <location evidence="8">Cytoplasm</location>
    </subcellularLocation>
</comment>
<dbReference type="GO" id="GO:0016301">
    <property type="term" value="F:kinase activity"/>
    <property type="evidence" value="ECO:0007669"/>
    <property type="project" value="UniProtKB-KW"/>
</dbReference>